<dbReference type="AlphaFoldDB" id="A0A9D2QCL5"/>
<proteinExistence type="predicted"/>
<reference evidence="2" key="1">
    <citation type="journal article" date="2021" name="PeerJ">
        <title>Extensive microbial diversity within the chicken gut microbiome revealed by metagenomics and culture.</title>
        <authorList>
            <person name="Gilroy R."/>
            <person name="Ravi A."/>
            <person name="Getino M."/>
            <person name="Pursley I."/>
            <person name="Horton D.L."/>
            <person name="Alikhan N.F."/>
            <person name="Baker D."/>
            <person name="Gharbi K."/>
            <person name="Hall N."/>
            <person name="Watson M."/>
            <person name="Adriaenssens E.M."/>
            <person name="Foster-Nyarko E."/>
            <person name="Jarju S."/>
            <person name="Secka A."/>
            <person name="Antonio M."/>
            <person name="Oren A."/>
            <person name="Chaudhuri R.R."/>
            <person name="La Ragione R."/>
            <person name="Hildebrand F."/>
            <person name="Pallen M.J."/>
        </authorList>
    </citation>
    <scope>NUCLEOTIDE SEQUENCE</scope>
    <source>
        <strain evidence="2">ChiHjej13B12-4958</strain>
    </source>
</reference>
<feature type="compositionally biased region" description="Basic residues" evidence="1">
    <location>
        <begin position="188"/>
        <end position="200"/>
    </location>
</feature>
<dbReference type="Pfam" id="PF09234">
    <property type="entry name" value="DUF1963"/>
    <property type="match status" value="1"/>
</dbReference>
<feature type="region of interest" description="Disordered" evidence="1">
    <location>
        <begin position="180"/>
        <end position="200"/>
    </location>
</feature>
<evidence type="ECO:0000256" key="1">
    <source>
        <dbReference type="SAM" id="MobiDB-lite"/>
    </source>
</evidence>
<gene>
    <name evidence="2" type="ORF">H9751_06060</name>
</gene>
<dbReference type="InterPro" id="IPR015315">
    <property type="entry name" value="DUF1963"/>
</dbReference>
<name>A0A9D2QCL5_9CORY</name>
<dbReference type="InterPro" id="IPR035948">
    <property type="entry name" value="YwqG-like_sf"/>
</dbReference>
<dbReference type="SUPFAM" id="SSF103032">
    <property type="entry name" value="Hypothetical protein YwqG"/>
    <property type="match status" value="1"/>
</dbReference>
<protein>
    <submittedName>
        <fullName evidence="2">DUF1963 domain-containing protein</fullName>
    </submittedName>
</protein>
<accession>A0A9D2QCL5</accession>
<feature type="region of interest" description="Disordered" evidence="1">
    <location>
        <begin position="32"/>
        <end position="74"/>
    </location>
</feature>
<comment type="caution">
    <text evidence="2">The sequence shown here is derived from an EMBL/GenBank/DDBJ whole genome shotgun (WGS) entry which is preliminary data.</text>
</comment>
<evidence type="ECO:0000313" key="3">
    <source>
        <dbReference type="Proteomes" id="UP000823858"/>
    </source>
</evidence>
<dbReference type="EMBL" id="DWVP01000014">
    <property type="protein sequence ID" value="HJC85096.1"/>
    <property type="molecule type" value="Genomic_DNA"/>
</dbReference>
<reference evidence="2" key="2">
    <citation type="submission" date="2021-04" db="EMBL/GenBank/DDBJ databases">
        <authorList>
            <person name="Gilroy R."/>
        </authorList>
    </citation>
    <scope>NUCLEOTIDE SEQUENCE</scope>
    <source>
        <strain evidence="2">ChiHjej13B12-4958</strain>
    </source>
</reference>
<organism evidence="2 3">
    <name type="scientific">Candidatus Corynebacterium faecigallinarum</name>
    <dbReference type="NCBI Taxonomy" id="2838528"/>
    <lineage>
        <taxon>Bacteria</taxon>
        <taxon>Bacillati</taxon>
        <taxon>Actinomycetota</taxon>
        <taxon>Actinomycetes</taxon>
        <taxon>Mycobacteriales</taxon>
        <taxon>Corynebacteriaceae</taxon>
        <taxon>Corynebacterium</taxon>
    </lineage>
</organism>
<evidence type="ECO:0000313" key="2">
    <source>
        <dbReference type="EMBL" id="HJC85096.1"/>
    </source>
</evidence>
<dbReference type="Proteomes" id="UP000823858">
    <property type="component" value="Unassembled WGS sequence"/>
</dbReference>
<dbReference type="Gene3D" id="2.30.320.10">
    <property type="entry name" value="YwqG-like"/>
    <property type="match status" value="1"/>
</dbReference>
<sequence>MFDSLEQAREAAADFIPEEHLDEAMKVLVPGIGLRPGEPGAPVETGGSRLGGSPDLPAGSEWPRPTPSDDPEEIEGRANVASGTWLREHLSRHLPFAFLCQIDLAEAHALGELTADLPEHGRLLFFYDLCVGGWEQGDRPVHVRWDTTPVSELVSLEVPDDLVAAHEREHEEYLDRCRDFDKPPPATLHRRPPSMRLPAR</sequence>